<dbReference type="AlphaFoldDB" id="A0AA43QH19"/>
<keyword evidence="3" id="KW-1185">Reference proteome</keyword>
<evidence type="ECO:0000313" key="3">
    <source>
        <dbReference type="Proteomes" id="UP001161017"/>
    </source>
</evidence>
<evidence type="ECO:0000313" key="2">
    <source>
        <dbReference type="EMBL" id="MDI1485514.1"/>
    </source>
</evidence>
<accession>A0AA43QH19</accession>
<evidence type="ECO:0008006" key="4">
    <source>
        <dbReference type="Google" id="ProtNLM"/>
    </source>
</evidence>
<sequence length="259" mass="28784">MLSSTLITLSSLFILSFSYLTTGSPTKHRQHRKRVQNIELNDGNILNYALTIELLEQAFYDAGLWTFNQQSFLDAGYPDPFYSNIRQFRVDEQAHVAFLTEALRAAGLSATTAQSHYSFPFTDVASWVKLGSIIEDVGASAYSGLAASLVDKDYLTASVSIYGTKARHTTYLRAADGSQPVPNSFEISEDIANLAAEELTHVLSADSYQRKSDALALASLTTESTRYLRGWSDKPTWFFLDPTSMSAMIRFLLDLQSSR</sequence>
<organism evidence="2 3">
    <name type="scientific">Ramalina farinacea</name>
    <dbReference type="NCBI Taxonomy" id="258253"/>
    <lineage>
        <taxon>Eukaryota</taxon>
        <taxon>Fungi</taxon>
        <taxon>Dikarya</taxon>
        <taxon>Ascomycota</taxon>
        <taxon>Pezizomycotina</taxon>
        <taxon>Lecanoromycetes</taxon>
        <taxon>OSLEUM clade</taxon>
        <taxon>Lecanoromycetidae</taxon>
        <taxon>Lecanorales</taxon>
        <taxon>Lecanorineae</taxon>
        <taxon>Ramalinaceae</taxon>
        <taxon>Ramalina</taxon>
    </lineage>
</organism>
<dbReference type="EMBL" id="JAPUFD010000001">
    <property type="protein sequence ID" value="MDI1485514.1"/>
    <property type="molecule type" value="Genomic_DNA"/>
</dbReference>
<dbReference type="SUPFAM" id="SSF47240">
    <property type="entry name" value="Ferritin-like"/>
    <property type="match status" value="1"/>
</dbReference>
<evidence type="ECO:0000256" key="1">
    <source>
        <dbReference type="SAM" id="SignalP"/>
    </source>
</evidence>
<dbReference type="InterPro" id="IPR009078">
    <property type="entry name" value="Ferritin-like_SF"/>
</dbReference>
<dbReference type="Gene3D" id="1.20.1260.10">
    <property type="match status" value="1"/>
</dbReference>
<dbReference type="Proteomes" id="UP001161017">
    <property type="component" value="Unassembled WGS sequence"/>
</dbReference>
<keyword evidence="1" id="KW-0732">Signal</keyword>
<comment type="caution">
    <text evidence="2">The sequence shown here is derived from an EMBL/GenBank/DDBJ whole genome shotgun (WGS) entry which is preliminary data.</text>
</comment>
<dbReference type="Pfam" id="PF13668">
    <property type="entry name" value="Ferritin_2"/>
    <property type="match status" value="1"/>
</dbReference>
<feature type="signal peptide" evidence="1">
    <location>
        <begin position="1"/>
        <end position="23"/>
    </location>
</feature>
<proteinExistence type="predicted"/>
<protein>
    <recommendedName>
        <fullName evidence="4">Ferritin-like domain-containing protein</fullName>
    </recommendedName>
</protein>
<dbReference type="InterPro" id="IPR012347">
    <property type="entry name" value="Ferritin-like"/>
</dbReference>
<feature type="chain" id="PRO_5041324728" description="Ferritin-like domain-containing protein" evidence="1">
    <location>
        <begin position="24"/>
        <end position="259"/>
    </location>
</feature>
<reference evidence="2" key="1">
    <citation type="journal article" date="2023" name="Genome Biol. Evol.">
        <title>First Whole Genome Sequence and Flow Cytometry Genome Size Data for the Lichen-Forming Fungus Ramalina farinacea (Ascomycota).</title>
        <authorList>
            <person name="Llewellyn T."/>
            <person name="Mian S."/>
            <person name="Hill R."/>
            <person name="Leitch I.J."/>
            <person name="Gaya E."/>
        </authorList>
    </citation>
    <scope>NUCLEOTIDE SEQUENCE</scope>
    <source>
        <strain evidence="2">LIQ254RAFAR</strain>
    </source>
</reference>
<name>A0AA43QH19_9LECA</name>
<gene>
    <name evidence="2" type="ORF">OHK93_000652</name>
</gene>